<reference evidence="1" key="1">
    <citation type="submission" date="2018-05" db="EMBL/GenBank/DDBJ databases">
        <authorList>
            <person name="Lanie J.A."/>
            <person name="Ng W.-L."/>
            <person name="Kazmierczak K.M."/>
            <person name="Andrzejewski T.M."/>
            <person name="Davidsen T.M."/>
            <person name="Wayne K.J."/>
            <person name="Tettelin H."/>
            <person name="Glass J.I."/>
            <person name="Rusch D."/>
            <person name="Podicherti R."/>
            <person name="Tsui H.-C.T."/>
            <person name="Winkler M.E."/>
        </authorList>
    </citation>
    <scope>NUCLEOTIDE SEQUENCE</scope>
</reference>
<gene>
    <name evidence="1" type="ORF">METZ01_LOCUS343314</name>
</gene>
<dbReference type="AlphaFoldDB" id="A0A382QZW8"/>
<protein>
    <submittedName>
        <fullName evidence="1">Uncharacterized protein</fullName>
    </submittedName>
</protein>
<dbReference type="EMBL" id="UINC01117786">
    <property type="protein sequence ID" value="SVC90460.1"/>
    <property type="molecule type" value="Genomic_DNA"/>
</dbReference>
<accession>A0A382QZW8</accession>
<feature type="non-terminal residue" evidence="1">
    <location>
        <position position="39"/>
    </location>
</feature>
<sequence>VELLVDCLEPFAGDVRVHLGGRNARVPEQFLDDSQIRAV</sequence>
<evidence type="ECO:0000313" key="1">
    <source>
        <dbReference type="EMBL" id="SVC90460.1"/>
    </source>
</evidence>
<organism evidence="1">
    <name type="scientific">marine metagenome</name>
    <dbReference type="NCBI Taxonomy" id="408172"/>
    <lineage>
        <taxon>unclassified sequences</taxon>
        <taxon>metagenomes</taxon>
        <taxon>ecological metagenomes</taxon>
    </lineage>
</organism>
<proteinExistence type="predicted"/>
<name>A0A382QZW8_9ZZZZ</name>
<feature type="non-terminal residue" evidence="1">
    <location>
        <position position="1"/>
    </location>
</feature>